<evidence type="ECO:0000313" key="3">
    <source>
        <dbReference type="Proteomes" id="UP001189429"/>
    </source>
</evidence>
<feature type="region of interest" description="Disordered" evidence="1">
    <location>
        <begin position="16"/>
        <end position="157"/>
    </location>
</feature>
<keyword evidence="3" id="KW-1185">Reference proteome</keyword>
<feature type="region of interest" description="Disordered" evidence="1">
    <location>
        <begin position="305"/>
        <end position="349"/>
    </location>
</feature>
<accession>A0ABN9VUY1</accession>
<feature type="compositionally biased region" description="Basic residues" evidence="1">
    <location>
        <begin position="336"/>
        <end position="349"/>
    </location>
</feature>
<protein>
    <submittedName>
        <fullName evidence="2">Uncharacterized protein</fullName>
    </submittedName>
</protein>
<feature type="compositionally biased region" description="Low complexity" evidence="1">
    <location>
        <begin position="131"/>
        <end position="144"/>
    </location>
</feature>
<evidence type="ECO:0000256" key="1">
    <source>
        <dbReference type="SAM" id="MobiDB-lite"/>
    </source>
</evidence>
<dbReference type="Proteomes" id="UP001189429">
    <property type="component" value="Unassembled WGS sequence"/>
</dbReference>
<feature type="compositionally biased region" description="Basic and acidic residues" evidence="1">
    <location>
        <begin position="305"/>
        <end position="323"/>
    </location>
</feature>
<gene>
    <name evidence="2" type="ORF">PCOR1329_LOCUS60775</name>
</gene>
<feature type="compositionally biased region" description="Basic and acidic residues" evidence="1">
    <location>
        <begin position="230"/>
        <end position="267"/>
    </location>
</feature>
<comment type="caution">
    <text evidence="2">The sequence shown here is derived from an EMBL/GenBank/DDBJ whole genome shotgun (WGS) entry which is preliminary data.</text>
</comment>
<feature type="compositionally biased region" description="Polar residues" evidence="1">
    <location>
        <begin position="44"/>
        <end position="54"/>
    </location>
</feature>
<name>A0ABN9VUY1_9DINO</name>
<feature type="non-terminal residue" evidence="2">
    <location>
        <position position="1"/>
    </location>
</feature>
<dbReference type="EMBL" id="CAUYUJ010017619">
    <property type="protein sequence ID" value="CAK0876367.1"/>
    <property type="molecule type" value="Genomic_DNA"/>
</dbReference>
<proteinExistence type="predicted"/>
<organism evidence="2 3">
    <name type="scientific">Prorocentrum cordatum</name>
    <dbReference type="NCBI Taxonomy" id="2364126"/>
    <lineage>
        <taxon>Eukaryota</taxon>
        <taxon>Sar</taxon>
        <taxon>Alveolata</taxon>
        <taxon>Dinophyceae</taxon>
        <taxon>Prorocentrales</taxon>
        <taxon>Prorocentraceae</taxon>
        <taxon>Prorocentrum</taxon>
    </lineage>
</organism>
<reference evidence="2" key="1">
    <citation type="submission" date="2023-10" db="EMBL/GenBank/DDBJ databases">
        <authorList>
            <person name="Chen Y."/>
            <person name="Shah S."/>
            <person name="Dougan E. K."/>
            <person name="Thang M."/>
            <person name="Chan C."/>
        </authorList>
    </citation>
    <scope>NUCLEOTIDE SEQUENCE [LARGE SCALE GENOMIC DNA]</scope>
</reference>
<sequence>SRTVGEHCRGAFSLTQDRSLWHHRPPARPQGQAPTLRHPARLQGQLSAPASLQGQAPPKLRTSVTRCISDVADASAPSARRKSGATSSRIAEASARRRDPPTPSARTTSRSPRIRSRCGPAPGLQPDLQPRAGSGAAGRAHSGGNSQQPPAYHLAGSRGSVLQRFAIEAHWPGLQPGRRARTRPHLLDAVMPLAGEGGVEDPPRRPGSGHAWGLGGSAGARPQATAPKTEPPEERGRAREARRGGKEEEEGRREGEEGPRPLGHSKENGQQPAYRGGQAEKCPLASPVGLAAPAPSSLCCAAAEVGERNMDRKESEREREGRRLRPRPRGAGTGRLRSKWGRARRTRPG</sequence>
<evidence type="ECO:0000313" key="2">
    <source>
        <dbReference type="EMBL" id="CAK0876367.1"/>
    </source>
</evidence>
<feature type="region of interest" description="Disordered" evidence="1">
    <location>
        <begin position="170"/>
        <end position="293"/>
    </location>
</feature>